<reference evidence="4" key="1">
    <citation type="journal article" date="2014" name="Nat. Commun.">
        <title>The emerging biofuel crop Camelina sativa retains a highly undifferentiated hexaploid genome structure.</title>
        <authorList>
            <person name="Kagale S."/>
            <person name="Koh C."/>
            <person name="Nixon J."/>
            <person name="Bollina V."/>
            <person name="Clarke W.E."/>
            <person name="Tuteja R."/>
            <person name="Spillane C."/>
            <person name="Robinson S.J."/>
            <person name="Links M.G."/>
            <person name="Clarke C."/>
            <person name="Higgins E.E."/>
            <person name="Huebert T."/>
            <person name="Sharpe A.G."/>
            <person name="Parkin I.A."/>
        </authorList>
    </citation>
    <scope>NUCLEOTIDE SEQUENCE [LARGE SCALE GENOMIC DNA]</scope>
    <source>
        <strain evidence="4">cv. DH55</strain>
    </source>
</reference>
<feature type="compositionally biased region" description="Low complexity" evidence="2">
    <location>
        <begin position="9"/>
        <end position="32"/>
    </location>
</feature>
<dbReference type="PANTHER" id="PTHR23084:SF253">
    <property type="entry name" value="HISTONE H3 K4-SPECIFIC METHYLTRANSFERASE SET7_9 FAMILY PROTEIN"/>
    <property type="match status" value="1"/>
</dbReference>
<protein>
    <submittedName>
        <fullName evidence="5">Uncharacterized protein LOC104740887</fullName>
    </submittedName>
</protein>
<sequence length="430" mass="47757">MEKQAAAKLTRTQSSLLRSSSNVRSSFQSLSSIVEGGEQQDLEAGEKEEKQRRKPPKPFGSSNPKTGLTRINPGLAFTMVSLSFLSLSSFFFFVVFSQTDEILTSENLLLALIFVAVALFFASKNIALLNQTVIAIKQICDETTRVLGFQGRNPKSKPVQWYIGDDTNKPEKKVVKRFVKEGVQFYSNGDFYEGEFHKGKCNGSGVYYYFVRGRYEGDWVDGRYDGHGIESWARGSRYKGQYRQGLRHGYGVYKFYTGDCYAGEWFNGQSHGFGVQSCADGSSYVGESRFGVKHGLGSYHFRNGDKYAGEYFGDKIHGFGVYRFANGHCYEGAWHEGRKQGFGAYSFRTGDAKSGEWDSGSLVTSLPLTSEPVSRAVQAARETANKAVKRRRVEEQVSRAVAGANKSATAARVAAVRAVQNQMDGKFCQS</sequence>
<keyword evidence="4" id="KW-1185">Reference proteome</keyword>
<dbReference type="InterPro" id="IPR003409">
    <property type="entry name" value="MORN"/>
</dbReference>
<organism evidence="4 5">
    <name type="scientific">Camelina sativa</name>
    <name type="common">False flax</name>
    <name type="synonym">Myagrum sativum</name>
    <dbReference type="NCBI Taxonomy" id="90675"/>
    <lineage>
        <taxon>Eukaryota</taxon>
        <taxon>Viridiplantae</taxon>
        <taxon>Streptophyta</taxon>
        <taxon>Embryophyta</taxon>
        <taxon>Tracheophyta</taxon>
        <taxon>Spermatophyta</taxon>
        <taxon>Magnoliopsida</taxon>
        <taxon>eudicotyledons</taxon>
        <taxon>Gunneridae</taxon>
        <taxon>Pentapetalae</taxon>
        <taxon>rosids</taxon>
        <taxon>malvids</taxon>
        <taxon>Brassicales</taxon>
        <taxon>Brassicaceae</taxon>
        <taxon>Camelineae</taxon>
        <taxon>Camelina</taxon>
    </lineage>
</organism>
<keyword evidence="3" id="KW-1133">Transmembrane helix</keyword>
<evidence type="ECO:0000256" key="1">
    <source>
        <dbReference type="ARBA" id="ARBA00022737"/>
    </source>
</evidence>
<reference evidence="5" key="2">
    <citation type="submission" date="2025-08" db="UniProtKB">
        <authorList>
            <consortium name="RefSeq"/>
        </authorList>
    </citation>
    <scope>IDENTIFICATION</scope>
    <source>
        <tissue evidence="5">Leaf</tissue>
    </source>
</reference>
<feature type="region of interest" description="Disordered" evidence="2">
    <location>
        <begin position="1"/>
        <end position="67"/>
    </location>
</feature>
<keyword evidence="3" id="KW-0472">Membrane</keyword>
<proteinExistence type="predicted"/>
<dbReference type="Gene3D" id="2.20.110.10">
    <property type="entry name" value="Histone H3 K4-specific methyltransferase SET7/9 N-terminal domain"/>
    <property type="match status" value="4"/>
</dbReference>
<evidence type="ECO:0000256" key="2">
    <source>
        <dbReference type="SAM" id="MobiDB-lite"/>
    </source>
</evidence>
<dbReference type="Pfam" id="PF02493">
    <property type="entry name" value="MORN"/>
    <property type="match status" value="7"/>
</dbReference>
<evidence type="ECO:0000313" key="5">
    <source>
        <dbReference type="RefSeq" id="XP_010459915.1"/>
    </source>
</evidence>
<feature type="transmembrane region" description="Helical" evidence="3">
    <location>
        <begin position="75"/>
        <end position="96"/>
    </location>
</feature>
<dbReference type="Proteomes" id="UP000694864">
    <property type="component" value="Chromosome 14"/>
</dbReference>
<accession>A0ABM0VR42</accession>
<dbReference type="PANTHER" id="PTHR23084">
    <property type="entry name" value="PHOSPHATIDYLINOSITOL-4-PHOSPHATE 5-KINASE RELATED"/>
    <property type="match status" value="1"/>
</dbReference>
<dbReference type="SMART" id="SM00698">
    <property type="entry name" value="MORN"/>
    <property type="match status" value="7"/>
</dbReference>
<dbReference type="RefSeq" id="XP_010459915.1">
    <property type="nucleotide sequence ID" value="XM_010461613.2"/>
</dbReference>
<keyword evidence="1" id="KW-0677">Repeat</keyword>
<name>A0ABM0VR42_CAMSA</name>
<gene>
    <name evidence="5" type="primary">LOC104740887</name>
</gene>
<dbReference type="GeneID" id="104740887"/>
<keyword evidence="3" id="KW-0812">Transmembrane</keyword>
<feature type="transmembrane region" description="Helical" evidence="3">
    <location>
        <begin position="108"/>
        <end position="129"/>
    </location>
</feature>
<evidence type="ECO:0000256" key="3">
    <source>
        <dbReference type="SAM" id="Phobius"/>
    </source>
</evidence>
<evidence type="ECO:0000313" key="4">
    <source>
        <dbReference type="Proteomes" id="UP000694864"/>
    </source>
</evidence>
<dbReference type="SUPFAM" id="SSF82185">
    <property type="entry name" value="Histone H3 K4-specific methyltransferase SET7/9 N-terminal domain"/>
    <property type="match status" value="1"/>
</dbReference>